<organism evidence="1 2">
    <name type="scientific">Cereibacter changlensis</name>
    <dbReference type="NCBI Taxonomy" id="402884"/>
    <lineage>
        <taxon>Bacteria</taxon>
        <taxon>Pseudomonadati</taxon>
        <taxon>Pseudomonadota</taxon>
        <taxon>Alphaproteobacteria</taxon>
        <taxon>Rhodobacterales</taxon>
        <taxon>Paracoccaceae</taxon>
        <taxon>Cereibacter</taxon>
    </lineage>
</organism>
<sequence>MTEEGPVRERRAEIIGLLYEVALDPSRLGALAQAWQRHAAALPPGSLDDPQIEAHLRRASQFLGRLAAARAETGIRALLDGIPRLAAFVSDGVARVAPATGRRRWPSASPRARR</sequence>
<proteinExistence type="predicted"/>
<dbReference type="AlphaFoldDB" id="A0A4V5NLP0"/>
<comment type="caution">
    <text evidence="1">The sequence shown here is derived from an EMBL/GenBank/DDBJ whole genome shotgun (WGS) entry which is preliminary data.</text>
</comment>
<reference evidence="1 2" key="1">
    <citation type="submission" date="2019-04" db="EMBL/GenBank/DDBJ databases">
        <title>Crypto-aerobic microbial life in anoxic (sulfidic) marine sediments.</title>
        <authorList>
            <person name="Bhattacharya S."/>
            <person name="Roy C."/>
            <person name="Mondal N."/>
            <person name="Sarkar J."/>
            <person name="Mandal S."/>
            <person name="Rameez M.J."/>
            <person name="Ghosh W."/>
        </authorList>
    </citation>
    <scope>NUCLEOTIDE SEQUENCE [LARGE SCALE GENOMIC DNA]</scope>
    <source>
        <strain evidence="1 2">SBBC</strain>
    </source>
</reference>
<dbReference type="EMBL" id="SWAU01000095">
    <property type="protein sequence ID" value="TKA96457.1"/>
    <property type="molecule type" value="Genomic_DNA"/>
</dbReference>
<gene>
    <name evidence="1" type="ORF">FAZ78_11425</name>
</gene>
<accession>A0A4V5NLP0</accession>
<dbReference type="RefSeq" id="WP_136792632.1">
    <property type="nucleotide sequence ID" value="NZ_SWAU01000095.1"/>
</dbReference>
<name>A0A4V5NLP0_9RHOB</name>
<protein>
    <submittedName>
        <fullName evidence="1">Uncharacterized protein</fullName>
    </submittedName>
</protein>
<evidence type="ECO:0000313" key="2">
    <source>
        <dbReference type="Proteomes" id="UP000306340"/>
    </source>
</evidence>
<dbReference type="Proteomes" id="UP000306340">
    <property type="component" value="Unassembled WGS sequence"/>
</dbReference>
<evidence type="ECO:0000313" key="1">
    <source>
        <dbReference type="EMBL" id="TKA96457.1"/>
    </source>
</evidence>